<evidence type="ECO:0000313" key="1">
    <source>
        <dbReference type="EMBL" id="PRY35766.1"/>
    </source>
</evidence>
<gene>
    <name evidence="1" type="ORF">CLV43_113193</name>
</gene>
<dbReference type="EMBL" id="PVTF01000013">
    <property type="protein sequence ID" value="PRY35766.1"/>
    <property type="molecule type" value="Genomic_DNA"/>
</dbReference>
<reference evidence="1 2" key="1">
    <citation type="submission" date="2018-03" db="EMBL/GenBank/DDBJ databases">
        <title>Genomic Encyclopedia of Archaeal and Bacterial Type Strains, Phase II (KMG-II): from individual species to whole genera.</title>
        <authorList>
            <person name="Goeker M."/>
        </authorList>
    </citation>
    <scope>NUCLEOTIDE SEQUENCE [LARGE SCALE GENOMIC DNA]</scope>
    <source>
        <strain evidence="1 2">DSM 44720</strain>
    </source>
</reference>
<protein>
    <submittedName>
        <fullName evidence="1">Phosphopantetheine binding protein</fullName>
    </submittedName>
</protein>
<dbReference type="RefSeq" id="WP_106193338.1">
    <property type="nucleotide sequence ID" value="NZ_PVTF01000013.1"/>
</dbReference>
<dbReference type="OrthoDB" id="2625323at2"/>
<name>A0A2T0SQT8_9PSEU</name>
<proteinExistence type="predicted"/>
<dbReference type="Proteomes" id="UP000239494">
    <property type="component" value="Unassembled WGS sequence"/>
</dbReference>
<dbReference type="Gene3D" id="1.10.1200.10">
    <property type="entry name" value="ACP-like"/>
    <property type="match status" value="1"/>
</dbReference>
<dbReference type="AlphaFoldDB" id="A0A2T0SQT8"/>
<dbReference type="InterPro" id="IPR036736">
    <property type="entry name" value="ACP-like_sf"/>
</dbReference>
<accession>A0A2T0SQT8</accession>
<keyword evidence="2" id="KW-1185">Reference proteome</keyword>
<comment type="caution">
    <text evidence="1">The sequence shown here is derived from an EMBL/GenBank/DDBJ whole genome shotgun (WGS) entry which is preliminary data.</text>
</comment>
<evidence type="ECO:0000313" key="2">
    <source>
        <dbReference type="Proteomes" id="UP000239494"/>
    </source>
</evidence>
<sequence>MTIEVEIKQYVVSSFAPDVPPDQLPSDLDLLDNGVVDSLGLLRLIAWVGDKYDIPVDEMNISPLQFSSVDSIQGFIRETRSFV</sequence>
<organism evidence="1 2">
    <name type="scientific">Umezawaea tangerina</name>
    <dbReference type="NCBI Taxonomy" id="84725"/>
    <lineage>
        <taxon>Bacteria</taxon>
        <taxon>Bacillati</taxon>
        <taxon>Actinomycetota</taxon>
        <taxon>Actinomycetes</taxon>
        <taxon>Pseudonocardiales</taxon>
        <taxon>Pseudonocardiaceae</taxon>
        <taxon>Umezawaea</taxon>
    </lineage>
</organism>
<dbReference type="SUPFAM" id="SSF47336">
    <property type="entry name" value="ACP-like"/>
    <property type="match status" value="1"/>
</dbReference>